<accession>A0ABQ5YNX1</accession>
<name>A0ABQ5YNX1_9BURK</name>
<gene>
    <name evidence="2" type="ORF">GCM10007875_13900</name>
</gene>
<comment type="caution">
    <text evidence="2">The sequence shown here is derived from an EMBL/GenBank/DDBJ whole genome shotgun (WGS) entry which is preliminary data.</text>
</comment>
<sequence>MKFEFNEWKELYATDPDAFEVKRIDALQGYIDSVEEKGRKALEQTLFRIEMTRKRSKSPLQSAIEASRLMWESFDKLKGSLEEFQSAAQQLEDSAKANHVNASNTLRLVGADDLANVESDSQPTVRPQPIAESLPKASVIQFRPR</sequence>
<reference evidence="3" key="1">
    <citation type="journal article" date="2019" name="Int. J. Syst. Evol. Microbiol.">
        <title>The Global Catalogue of Microorganisms (GCM) 10K type strain sequencing project: providing services to taxonomists for standard genome sequencing and annotation.</title>
        <authorList>
            <consortium name="The Broad Institute Genomics Platform"/>
            <consortium name="The Broad Institute Genome Sequencing Center for Infectious Disease"/>
            <person name="Wu L."/>
            <person name="Ma J."/>
        </authorList>
    </citation>
    <scope>NUCLEOTIDE SEQUENCE [LARGE SCALE GENOMIC DNA]</scope>
    <source>
        <strain evidence="3">NBRC 105857</strain>
    </source>
</reference>
<dbReference type="Pfam" id="PF11333">
    <property type="entry name" value="DUF3135"/>
    <property type="match status" value="1"/>
</dbReference>
<proteinExistence type="predicted"/>
<evidence type="ECO:0000313" key="2">
    <source>
        <dbReference type="EMBL" id="GLR26300.1"/>
    </source>
</evidence>
<dbReference type="InterPro" id="IPR021482">
    <property type="entry name" value="DUF3135"/>
</dbReference>
<dbReference type="Proteomes" id="UP001156664">
    <property type="component" value="Unassembled WGS sequence"/>
</dbReference>
<protein>
    <recommendedName>
        <fullName evidence="4">DUF3135 domain-containing protein</fullName>
    </recommendedName>
</protein>
<organism evidence="2 3">
    <name type="scientific">Limnobacter litoralis</name>
    <dbReference type="NCBI Taxonomy" id="481366"/>
    <lineage>
        <taxon>Bacteria</taxon>
        <taxon>Pseudomonadati</taxon>
        <taxon>Pseudomonadota</taxon>
        <taxon>Betaproteobacteria</taxon>
        <taxon>Burkholderiales</taxon>
        <taxon>Burkholderiaceae</taxon>
        <taxon>Limnobacter</taxon>
    </lineage>
</organism>
<dbReference type="RefSeq" id="WP_284280846.1">
    <property type="nucleotide sequence ID" value="NZ_BSOJ01000015.1"/>
</dbReference>
<evidence type="ECO:0000256" key="1">
    <source>
        <dbReference type="SAM" id="MobiDB-lite"/>
    </source>
</evidence>
<keyword evidence="3" id="KW-1185">Reference proteome</keyword>
<evidence type="ECO:0008006" key="4">
    <source>
        <dbReference type="Google" id="ProtNLM"/>
    </source>
</evidence>
<feature type="region of interest" description="Disordered" evidence="1">
    <location>
        <begin position="113"/>
        <end position="145"/>
    </location>
</feature>
<evidence type="ECO:0000313" key="3">
    <source>
        <dbReference type="Proteomes" id="UP001156664"/>
    </source>
</evidence>
<dbReference type="EMBL" id="BSOJ01000015">
    <property type="protein sequence ID" value="GLR26300.1"/>
    <property type="molecule type" value="Genomic_DNA"/>
</dbReference>